<evidence type="ECO:0000256" key="1">
    <source>
        <dbReference type="ARBA" id="ARBA00004604"/>
    </source>
</evidence>
<evidence type="ECO:0000313" key="7">
    <source>
        <dbReference type="EMBL" id="GKT34604.1"/>
    </source>
</evidence>
<reference evidence="7" key="1">
    <citation type="submission" date="2022-03" db="EMBL/GenBank/DDBJ databases">
        <title>Draft genome sequence of Aduncisulcus paluster, a free-living microaerophilic Fornicata.</title>
        <authorList>
            <person name="Yuyama I."/>
            <person name="Kume K."/>
            <person name="Tamura T."/>
            <person name="Inagaki Y."/>
            <person name="Hashimoto T."/>
        </authorList>
    </citation>
    <scope>NUCLEOTIDE SEQUENCE</scope>
    <source>
        <strain evidence="7">NY0171</strain>
    </source>
</reference>
<protein>
    <submittedName>
        <fullName evidence="7">Nucleolar protein 12 like protein</fullName>
    </submittedName>
</protein>
<feature type="region of interest" description="Disordered" evidence="6">
    <location>
        <begin position="122"/>
        <end position="166"/>
    </location>
</feature>
<gene>
    <name evidence="7" type="ORF">ADUPG1_007931</name>
</gene>
<evidence type="ECO:0000256" key="2">
    <source>
        <dbReference type="ARBA" id="ARBA00007175"/>
    </source>
</evidence>
<feature type="compositionally biased region" description="Basic residues" evidence="6">
    <location>
        <begin position="147"/>
        <end position="166"/>
    </location>
</feature>
<comment type="subcellular location">
    <subcellularLocation>
        <location evidence="1">Nucleus</location>
        <location evidence="1">Nucleolus</location>
    </subcellularLocation>
</comment>
<dbReference type="EMBL" id="BQXS01010835">
    <property type="protein sequence ID" value="GKT34604.1"/>
    <property type="molecule type" value="Genomic_DNA"/>
</dbReference>
<dbReference type="Proteomes" id="UP001057375">
    <property type="component" value="Unassembled WGS sequence"/>
</dbReference>
<dbReference type="InterPro" id="IPR019186">
    <property type="entry name" value="Nucleolar_protein_12"/>
</dbReference>
<evidence type="ECO:0000313" key="8">
    <source>
        <dbReference type="Proteomes" id="UP001057375"/>
    </source>
</evidence>
<evidence type="ECO:0000256" key="3">
    <source>
        <dbReference type="ARBA" id="ARBA00023054"/>
    </source>
</evidence>
<accession>A0ABQ5KT86</accession>
<keyword evidence="3 5" id="KW-0175">Coiled coil</keyword>
<comment type="caution">
    <text evidence="7">The sequence shown here is derived from an EMBL/GenBank/DDBJ whole genome shotgun (WGS) entry which is preliminary data.</text>
</comment>
<evidence type="ECO:0000256" key="4">
    <source>
        <dbReference type="ARBA" id="ARBA00023242"/>
    </source>
</evidence>
<dbReference type="PANTHER" id="PTHR14577:SF0">
    <property type="entry name" value="NUCLEOLAR PROTEIN 12"/>
    <property type="match status" value="1"/>
</dbReference>
<sequence length="166" mass="19260">MGKDKKGNIIYDESSRLEFITGFKKRKDLRRQKAKELQENLEKKNKLEIRQEKLKEKKLAKQRVHIPAHLASYLGVGIVPVGQETPAKKESVIEDQGKKIDHRGKKVSILVEDIDLKSHVVNVKDFKMKEKERRRPDKGMGNVGKPEKKKHSSKKSSKKRKKTKKK</sequence>
<feature type="compositionally biased region" description="Basic and acidic residues" evidence="6">
    <location>
        <begin position="122"/>
        <end position="138"/>
    </location>
</feature>
<dbReference type="Pfam" id="PF09805">
    <property type="entry name" value="Nop25"/>
    <property type="match status" value="1"/>
</dbReference>
<keyword evidence="8" id="KW-1185">Reference proteome</keyword>
<organism evidence="7 8">
    <name type="scientific">Aduncisulcus paluster</name>
    <dbReference type="NCBI Taxonomy" id="2918883"/>
    <lineage>
        <taxon>Eukaryota</taxon>
        <taxon>Metamonada</taxon>
        <taxon>Carpediemonas-like organisms</taxon>
        <taxon>Aduncisulcus</taxon>
    </lineage>
</organism>
<feature type="coiled-coil region" evidence="5">
    <location>
        <begin position="24"/>
        <end position="57"/>
    </location>
</feature>
<name>A0ABQ5KT86_9EUKA</name>
<comment type="similarity">
    <text evidence="2">Belongs to the RRP17 family.</text>
</comment>
<evidence type="ECO:0000256" key="5">
    <source>
        <dbReference type="SAM" id="Coils"/>
    </source>
</evidence>
<keyword evidence="4" id="KW-0539">Nucleus</keyword>
<dbReference type="PANTHER" id="PTHR14577">
    <property type="entry name" value="NUCLEOLAR PROTEIN 12"/>
    <property type="match status" value="1"/>
</dbReference>
<evidence type="ECO:0000256" key="6">
    <source>
        <dbReference type="SAM" id="MobiDB-lite"/>
    </source>
</evidence>
<proteinExistence type="inferred from homology"/>